<sequence length="49" mass="5872">MRDGRRARPAPAACRADHMNRQIRLTRDRKPLPLTRDWMWQGEWDRVGA</sequence>
<proteinExistence type="predicted"/>
<name>A0ABT9E296_9PROT</name>
<dbReference type="EMBL" id="JAUTWS010000016">
    <property type="protein sequence ID" value="MDO9710289.1"/>
    <property type="molecule type" value="Genomic_DNA"/>
</dbReference>
<evidence type="ECO:0000313" key="2">
    <source>
        <dbReference type="Proteomes" id="UP001243009"/>
    </source>
</evidence>
<keyword evidence="2" id="KW-1185">Reference proteome</keyword>
<gene>
    <name evidence="1" type="ORF">Q7A36_18185</name>
</gene>
<dbReference type="Proteomes" id="UP001243009">
    <property type="component" value="Unassembled WGS sequence"/>
</dbReference>
<evidence type="ECO:0000313" key="1">
    <source>
        <dbReference type="EMBL" id="MDO9710289.1"/>
    </source>
</evidence>
<comment type="caution">
    <text evidence="1">The sequence shown here is derived from an EMBL/GenBank/DDBJ whole genome shotgun (WGS) entry which is preliminary data.</text>
</comment>
<dbReference type="RefSeq" id="WP_305105154.1">
    <property type="nucleotide sequence ID" value="NZ_JAUTWS010000016.1"/>
</dbReference>
<protein>
    <submittedName>
        <fullName evidence="1">Uncharacterized protein</fullName>
    </submittedName>
</protein>
<organism evidence="1 2">
    <name type="scientific">Paracraurococcus lichenis</name>
    <dbReference type="NCBI Taxonomy" id="3064888"/>
    <lineage>
        <taxon>Bacteria</taxon>
        <taxon>Pseudomonadati</taxon>
        <taxon>Pseudomonadota</taxon>
        <taxon>Alphaproteobacteria</taxon>
        <taxon>Acetobacterales</taxon>
        <taxon>Roseomonadaceae</taxon>
        <taxon>Paracraurococcus</taxon>
    </lineage>
</organism>
<reference evidence="1 2" key="1">
    <citation type="submission" date="2023-08" db="EMBL/GenBank/DDBJ databases">
        <title>The draft genome sequence of Paracraurococcus sp. LOR1-02.</title>
        <authorList>
            <person name="Kingkaew E."/>
            <person name="Tanasupawat S."/>
        </authorList>
    </citation>
    <scope>NUCLEOTIDE SEQUENCE [LARGE SCALE GENOMIC DNA]</scope>
    <source>
        <strain evidence="1 2">LOR1-02</strain>
    </source>
</reference>
<accession>A0ABT9E296</accession>